<evidence type="ECO:0000256" key="7">
    <source>
        <dbReference type="HAMAP-Rule" id="MF_00017"/>
    </source>
</evidence>
<dbReference type="EMBL" id="PFTM01000036">
    <property type="protein sequence ID" value="PJB83261.1"/>
    <property type="molecule type" value="Genomic_DNA"/>
</dbReference>
<dbReference type="AlphaFoldDB" id="A0A2M8D7W5"/>
<comment type="caution">
    <text evidence="7">Lacks conserved residue(s) required for the propagation of feature annotation.</text>
</comment>
<dbReference type="Gene3D" id="1.10.8.420">
    <property type="entry name" value="RecR Domain 1"/>
    <property type="match status" value="1"/>
</dbReference>
<dbReference type="Pfam" id="PF21176">
    <property type="entry name" value="RecR_HhH"/>
    <property type="match status" value="1"/>
</dbReference>
<keyword evidence="4 7" id="KW-0862">Zinc</keyword>
<keyword evidence="6 7" id="KW-0234">DNA repair</keyword>
<reference evidence="10" key="1">
    <citation type="submission" date="2017-09" db="EMBL/GenBank/DDBJ databases">
        <title>Depth-based differentiation of microbial function through sediment-hosted aquifers and enrichment of novel symbionts in the deep terrestrial subsurface.</title>
        <authorList>
            <person name="Probst A.J."/>
            <person name="Ladd B."/>
            <person name="Jarett J.K."/>
            <person name="Geller-Mcgrath D.E."/>
            <person name="Sieber C.M.K."/>
            <person name="Emerson J.B."/>
            <person name="Anantharaman K."/>
            <person name="Thomas B.C."/>
            <person name="Malmstrom R."/>
            <person name="Stieglmeier M."/>
            <person name="Klingl A."/>
            <person name="Woyke T."/>
            <person name="Ryan C.M."/>
            <person name="Banfield J.F."/>
        </authorList>
    </citation>
    <scope>NUCLEOTIDE SEQUENCE [LARGE SCALE GENOMIC DNA]</scope>
</reference>
<dbReference type="Proteomes" id="UP000229236">
    <property type="component" value="Unassembled WGS sequence"/>
</dbReference>
<evidence type="ECO:0000313" key="9">
    <source>
        <dbReference type="EMBL" id="PJB83261.1"/>
    </source>
</evidence>
<dbReference type="PANTHER" id="PTHR30446:SF0">
    <property type="entry name" value="RECOMBINATION PROTEIN RECR"/>
    <property type="match status" value="1"/>
</dbReference>
<dbReference type="SUPFAM" id="SSF111304">
    <property type="entry name" value="Recombination protein RecR"/>
    <property type="match status" value="1"/>
</dbReference>
<keyword evidence="2 7" id="KW-0227">DNA damage</keyword>
<organism evidence="9 10">
    <name type="scientific">Candidatus Yonathbacteria bacterium CG_4_9_14_0_8_um_filter_46_47</name>
    <dbReference type="NCBI Taxonomy" id="1975106"/>
    <lineage>
        <taxon>Bacteria</taxon>
        <taxon>Candidatus Yonathiibacteriota</taxon>
    </lineage>
</organism>
<evidence type="ECO:0000259" key="8">
    <source>
        <dbReference type="PROSITE" id="PS50880"/>
    </source>
</evidence>
<dbReference type="Gene3D" id="3.40.1360.10">
    <property type="match status" value="1"/>
</dbReference>
<evidence type="ECO:0000256" key="2">
    <source>
        <dbReference type="ARBA" id="ARBA00022763"/>
    </source>
</evidence>
<evidence type="ECO:0000256" key="5">
    <source>
        <dbReference type="ARBA" id="ARBA00023172"/>
    </source>
</evidence>
<evidence type="ECO:0000256" key="6">
    <source>
        <dbReference type="ARBA" id="ARBA00023204"/>
    </source>
</evidence>
<name>A0A2M8D7W5_9BACT</name>
<dbReference type="Pfam" id="PF13662">
    <property type="entry name" value="Toprim_4"/>
    <property type="match status" value="1"/>
</dbReference>
<dbReference type="InterPro" id="IPR006171">
    <property type="entry name" value="TOPRIM_dom"/>
</dbReference>
<dbReference type="SMART" id="SM00493">
    <property type="entry name" value="TOPRIM"/>
    <property type="match status" value="1"/>
</dbReference>
<comment type="similarity">
    <text evidence="7">Belongs to the RecR family.</text>
</comment>
<evidence type="ECO:0000313" key="10">
    <source>
        <dbReference type="Proteomes" id="UP000229236"/>
    </source>
</evidence>
<gene>
    <name evidence="7" type="primary">recR</name>
    <name evidence="9" type="ORF">CO088_01765</name>
</gene>
<keyword evidence="5 7" id="KW-0233">DNA recombination</keyword>
<evidence type="ECO:0000256" key="1">
    <source>
        <dbReference type="ARBA" id="ARBA00022723"/>
    </source>
</evidence>
<evidence type="ECO:0000256" key="3">
    <source>
        <dbReference type="ARBA" id="ARBA00022771"/>
    </source>
</evidence>
<keyword evidence="1 7" id="KW-0479">Metal-binding</keyword>
<comment type="caution">
    <text evidence="9">The sequence shown here is derived from an EMBL/GenBank/DDBJ whole genome shotgun (WGS) entry which is preliminary data.</text>
</comment>
<feature type="domain" description="Toprim" evidence="8">
    <location>
        <begin position="110"/>
        <end position="213"/>
    </location>
</feature>
<sequence>MSTAIDAIMIKTSRISKKNPPHETISMNNTIEKLAEYFTKFPGIGTRQSKRLVYFLLSRDDQFVKTLAELILDVKRSVGQCSGCYRFFPKETRGQQELCKICTDPNVDTSILMVVEKDTDLENIKKMGVYHGLFFVLGGTIPILDKAPKERVRAAELVARINTISAKNTSLEVILAISATTEGENTTLYIQKILEPFITKNRLKVSTLGRGLSTGTELEYSDDETLKNALKNRG</sequence>
<proteinExistence type="inferred from homology"/>
<accession>A0A2M8D7W5</accession>
<dbReference type="InterPro" id="IPR000093">
    <property type="entry name" value="DNA_Rcmb_RecR"/>
</dbReference>
<dbReference type="GO" id="GO:0003677">
    <property type="term" value="F:DNA binding"/>
    <property type="evidence" value="ECO:0007669"/>
    <property type="project" value="UniProtKB-UniRule"/>
</dbReference>
<comment type="function">
    <text evidence="7">May play a role in DNA repair. It seems to be involved in an RecBC-independent recombinational process of DNA repair. It may act with RecF and RecO.</text>
</comment>
<dbReference type="Pfam" id="PF21175">
    <property type="entry name" value="RecR_C"/>
    <property type="match status" value="1"/>
</dbReference>
<dbReference type="GO" id="GO:0006281">
    <property type="term" value="P:DNA repair"/>
    <property type="evidence" value="ECO:0007669"/>
    <property type="project" value="UniProtKB-UniRule"/>
</dbReference>
<dbReference type="PROSITE" id="PS50880">
    <property type="entry name" value="TOPRIM"/>
    <property type="match status" value="1"/>
</dbReference>
<dbReference type="GO" id="GO:0006310">
    <property type="term" value="P:DNA recombination"/>
    <property type="evidence" value="ECO:0007669"/>
    <property type="project" value="UniProtKB-UniRule"/>
</dbReference>
<dbReference type="GO" id="GO:0008270">
    <property type="term" value="F:zinc ion binding"/>
    <property type="evidence" value="ECO:0007669"/>
    <property type="project" value="UniProtKB-KW"/>
</dbReference>
<keyword evidence="3 7" id="KW-0863">Zinc-finger</keyword>
<evidence type="ECO:0000256" key="4">
    <source>
        <dbReference type="ARBA" id="ARBA00022833"/>
    </source>
</evidence>
<dbReference type="InterPro" id="IPR023627">
    <property type="entry name" value="Rcmb_RecR"/>
</dbReference>
<protein>
    <recommendedName>
        <fullName evidence="7">Recombination protein RecR</fullName>
    </recommendedName>
</protein>
<dbReference type="HAMAP" id="MF_00017">
    <property type="entry name" value="RecR"/>
    <property type="match status" value="1"/>
</dbReference>
<dbReference type="PANTHER" id="PTHR30446">
    <property type="entry name" value="RECOMBINATION PROTEIN RECR"/>
    <property type="match status" value="1"/>
</dbReference>